<dbReference type="EMBL" id="JAUSTO010000003">
    <property type="protein sequence ID" value="MDQ0151978.1"/>
    <property type="molecule type" value="Genomic_DNA"/>
</dbReference>
<feature type="transmembrane region" description="Helical" evidence="1">
    <location>
        <begin position="53"/>
        <end position="75"/>
    </location>
</feature>
<evidence type="ECO:0000313" key="2">
    <source>
        <dbReference type="EMBL" id="MDQ0151978.1"/>
    </source>
</evidence>
<feature type="transmembrane region" description="Helical" evidence="1">
    <location>
        <begin position="96"/>
        <end position="118"/>
    </location>
</feature>
<reference evidence="2" key="1">
    <citation type="submission" date="2023-07" db="EMBL/GenBank/DDBJ databases">
        <title>Genomic Encyclopedia of Type Strains, Phase IV (KMG-IV): sequencing the most valuable type-strain genomes for metagenomic binning, comparative biology and taxonomic classification.</title>
        <authorList>
            <person name="Goeker M."/>
        </authorList>
    </citation>
    <scope>NUCLEOTIDE SEQUENCE</scope>
    <source>
        <strain evidence="2">DSM 19659</strain>
    </source>
</reference>
<evidence type="ECO:0008006" key="4">
    <source>
        <dbReference type="Google" id="ProtNLM"/>
    </source>
</evidence>
<sequence>MMHSKANQVLHRIQGVFFQYAMWFEVIIALIIFFGIVIHLYRLPELTFGNEALSFNAFLQYLLEALIGLEVVMMLCRHDLDSIMEAMIFAVAKNLLVIHESTLGVLIGVLALAVLFAIRKFLFISGTELLERRKHSDYIQRDK</sequence>
<dbReference type="AlphaFoldDB" id="A0AAE3V966"/>
<comment type="caution">
    <text evidence="2">The sequence shown here is derived from an EMBL/GenBank/DDBJ whole genome shotgun (WGS) entry which is preliminary data.</text>
</comment>
<evidence type="ECO:0000256" key="1">
    <source>
        <dbReference type="SAM" id="Phobius"/>
    </source>
</evidence>
<protein>
    <recommendedName>
        <fullName evidence="4">Transporter</fullName>
    </recommendedName>
</protein>
<dbReference type="Proteomes" id="UP001241537">
    <property type="component" value="Unassembled WGS sequence"/>
</dbReference>
<dbReference type="RefSeq" id="WP_106611603.1">
    <property type="nucleotide sequence ID" value="NZ_JAUSTO010000003.1"/>
</dbReference>
<proteinExistence type="predicted"/>
<organism evidence="2 3">
    <name type="scientific">Moryella indoligenes</name>
    <dbReference type="NCBI Taxonomy" id="371674"/>
    <lineage>
        <taxon>Bacteria</taxon>
        <taxon>Bacillati</taxon>
        <taxon>Bacillota</taxon>
        <taxon>Clostridia</taxon>
        <taxon>Lachnospirales</taxon>
        <taxon>Lachnospiraceae</taxon>
        <taxon>Moryella</taxon>
    </lineage>
</organism>
<keyword evidence="1" id="KW-1133">Transmembrane helix</keyword>
<name>A0AAE3V966_9FIRM</name>
<accession>A0AAE3V966</accession>
<feature type="transmembrane region" description="Helical" evidence="1">
    <location>
        <begin position="20"/>
        <end position="41"/>
    </location>
</feature>
<keyword evidence="1" id="KW-0812">Transmembrane</keyword>
<keyword evidence="3" id="KW-1185">Reference proteome</keyword>
<gene>
    <name evidence="2" type="ORF">J2S20_000660</name>
</gene>
<keyword evidence="1" id="KW-0472">Membrane</keyword>
<evidence type="ECO:0000313" key="3">
    <source>
        <dbReference type="Proteomes" id="UP001241537"/>
    </source>
</evidence>